<evidence type="ECO:0000256" key="1">
    <source>
        <dbReference type="ARBA" id="ARBA00001913"/>
    </source>
</evidence>
<dbReference type="GO" id="GO:0030246">
    <property type="term" value="F:carbohydrate binding"/>
    <property type="evidence" value="ECO:0007669"/>
    <property type="project" value="InterPro"/>
</dbReference>
<keyword evidence="4" id="KW-0106">Calcium</keyword>
<evidence type="ECO:0000259" key="6">
    <source>
        <dbReference type="Pfam" id="PF10566"/>
    </source>
</evidence>
<dbReference type="InterPro" id="IPR019563">
    <property type="entry name" value="GH97_catalytic"/>
</dbReference>
<dbReference type="InterPro" id="IPR013780">
    <property type="entry name" value="Glyco_hydro_b"/>
</dbReference>
<gene>
    <name evidence="9" type="ORF">DXC17_17070</name>
</gene>
<dbReference type="InterPro" id="IPR052720">
    <property type="entry name" value="Glycosyl_hydrolase_97"/>
</dbReference>
<dbReference type="Pfam" id="PF10566">
    <property type="entry name" value="Glyco_hydro_97"/>
    <property type="match status" value="1"/>
</dbReference>
<comment type="cofactor">
    <cofactor evidence="1">
        <name>Ca(2+)</name>
        <dbReference type="ChEBI" id="CHEBI:29108"/>
    </cofactor>
</comment>
<comment type="caution">
    <text evidence="9">The sequence shown here is derived from an EMBL/GenBank/DDBJ whole genome shotgun (WGS) entry which is preliminary data.</text>
</comment>
<dbReference type="InterPro" id="IPR029483">
    <property type="entry name" value="GH97_C"/>
</dbReference>
<dbReference type="InterPro" id="IPR013785">
    <property type="entry name" value="Aldolase_TIM"/>
</dbReference>
<keyword evidence="3 9" id="KW-0378">Hydrolase</keyword>
<dbReference type="RefSeq" id="WP_117748656.1">
    <property type="nucleotide sequence ID" value="NZ_CATXGJ010000007.1"/>
</dbReference>
<evidence type="ECO:0000259" key="8">
    <source>
        <dbReference type="Pfam" id="PF14509"/>
    </source>
</evidence>
<dbReference type="Gene3D" id="2.70.98.10">
    <property type="match status" value="1"/>
</dbReference>
<feature type="domain" description="Glycosyl-hydrolase 97 N-terminal" evidence="7">
    <location>
        <begin position="24"/>
        <end position="282"/>
    </location>
</feature>
<dbReference type="PANTHER" id="PTHR35803:SF2">
    <property type="entry name" value="RETAINING ALPHA-GALACTOSIDASE"/>
    <property type="match status" value="1"/>
</dbReference>
<dbReference type="Pfam" id="PF14509">
    <property type="entry name" value="GH97_C"/>
    <property type="match status" value="1"/>
</dbReference>
<organism evidence="9 10">
    <name type="scientific">Phocaeicola plebeius</name>
    <dbReference type="NCBI Taxonomy" id="310297"/>
    <lineage>
        <taxon>Bacteria</taxon>
        <taxon>Pseudomonadati</taxon>
        <taxon>Bacteroidota</taxon>
        <taxon>Bacteroidia</taxon>
        <taxon>Bacteroidales</taxon>
        <taxon>Bacteroidaceae</taxon>
        <taxon>Phocaeicola</taxon>
    </lineage>
</organism>
<accession>A0A3E4VWA9</accession>
<name>A0A3E4VWA9_9BACT</name>
<evidence type="ECO:0000256" key="2">
    <source>
        <dbReference type="ARBA" id="ARBA00011245"/>
    </source>
</evidence>
<reference evidence="9 10" key="1">
    <citation type="submission" date="2018-08" db="EMBL/GenBank/DDBJ databases">
        <title>A genome reference for cultivated species of the human gut microbiota.</title>
        <authorList>
            <person name="Zou Y."/>
            <person name="Xue W."/>
            <person name="Luo G."/>
        </authorList>
    </citation>
    <scope>NUCLEOTIDE SEQUENCE [LARGE SCALE GENOMIC DNA]</scope>
    <source>
        <strain evidence="9 10">OM08-14</strain>
    </source>
</reference>
<protein>
    <submittedName>
        <fullName evidence="9">Glycoside hydrolase family 97 protein</fullName>
    </submittedName>
</protein>
<dbReference type="GO" id="GO:0016798">
    <property type="term" value="F:hydrolase activity, acting on glycosyl bonds"/>
    <property type="evidence" value="ECO:0007669"/>
    <property type="project" value="UniProtKB-KW"/>
</dbReference>
<dbReference type="Gene3D" id="3.20.20.70">
    <property type="entry name" value="Aldolase class I"/>
    <property type="match status" value="1"/>
</dbReference>
<dbReference type="AlphaFoldDB" id="A0A3E4VWA9"/>
<feature type="domain" description="Glycosyl-hydrolase 97 C-terminal oligomerisation" evidence="8">
    <location>
        <begin position="547"/>
        <end position="643"/>
    </location>
</feature>
<sequence length="648" mass="74715">MKRIIFILVLFFFGSNICAKEYFVHSPNKRIEVRVNVSNGVRYNVFFNNDTVLKDCSMSLNVLDDEKRIPLRVKKLNRYSVNEKIKKEIPLNGLYAYNKCNVLVLELNNEYAIEFRTFDNGFAYRYVSNKKGNIDIQSEDCSINFPENYLAHLSLTKSFWSSYEEPYSHVKTSSYSEKDKMTYLPVLLESPKGYNILISEADLKDYPCMFLKSNGNNGMIGAFPKTPLEFGFGNDRALSIKKEADYIARTSGKRSFPWRFFVISDKVEDIIENDMVYVLSSPSEVSDCSWIEPGQVSWEWWHDARLFGVDFKSGYNTDSYKYYIDFASKYGIPYILMDEGWAEDTRNPFIPNKNVDVHLLVKYAKERNVKIILWLPWLTVENNWELFKTFSDWGIAGVKIDFMNRSDQWMVNFYEKVAKEAAKNKLIVDFHGSFKPAGLERRYPNVLSYEGVLGLEMGARCTPSNSIFYPFIRNAVGAMDFTPGSMISAQPEDNKYTRANAMGSGTRAYQMALYVVFKSGLQMLADNPVYYYRENDCTEFITDIPVTWDETRILSAKIGEYIVLARKKGKDWYVGAITNDCGRSIDINLDFLDSKNQYELTSFSDGINADRQAMDYKKNVESVGHNDKVMIKMVRNGGWAGKLKALNK</sequence>
<dbReference type="InterPro" id="IPR017853">
    <property type="entry name" value="GH"/>
</dbReference>
<keyword evidence="5" id="KW-0326">Glycosidase</keyword>
<dbReference type="PANTHER" id="PTHR35803">
    <property type="entry name" value="GLUCAN 1,4-ALPHA-GLUCOSIDASE SUSB-RELATED"/>
    <property type="match status" value="1"/>
</dbReference>
<comment type="subunit">
    <text evidence="2">Monomer.</text>
</comment>
<feature type="domain" description="Glycosyl-hydrolase 97 catalytic" evidence="6">
    <location>
        <begin position="300"/>
        <end position="452"/>
    </location>
</feature>
<proteinExistence type="predicted"/>
<evidence type="ECO:0000256" key="3">
    <source>
        <dbReference type="ARBA" id="ARBA00022801"/>
    </source>
</evidence>
<dbReference type="Proteomes" id="UP000260780">
    <property type="component" value="Unassembled WGS sequence"/>
</dbReference>
<dbReference type="SUPFAM" id="SSF51445">
    <property type="entry name" value="(Trans)glycosidases"/>
    <property type="match status" value="1"/>
</dbReference>
<evidence type="ECO:0000259" key="7">
    <source>
        <dbReference type="Pfam" id="PF14508"/>
    </source>
</evidence>
<dbReference type="InterPro" id="IPR029486">
    <property type="entry name" value="GH97_N"/>
</dbReference>
<dbReference type="EMBL" id="QSTF01000076">
    <property type="protein sequence ID" value="RGM34231.1"/>
    <property type="molecule type" value="Genomic_DNA"/>
</dbReference>
<dbReference type="Pfam" id="PF14508">
    <property type="entry name" value="GH97_N"/>
    <property type="match status" value="1"/>
</dbReference>
<evidence type="ECO:0000256" key="4">
    <source>
        <dbReference type="ARBA" id="ARBA00022837"/>
    </source>
</evidence>
<dbReference type="InterPro" id="IPR014718">
    <property type="entry name" value="GH-type_carb-bd"/>
</dbReference>
<evidence type="ECO:0000256" key="5">
    <source>
        <dbReference type="ARBA" id="ARBA00023295"/>
    </source>
</evidence>
<evidence type="ECO:0000313" key="9">
    <source>
        <dbReference type="EMBL" id="RGM34231.1"/>
    </source>
</evidence>
<dbReference type="Gene3D" id="2.60.40.1180">
    <property type="entry name" value="Golgi alpha-mannosidase II"/>
    <property type="match status" value="1"/>
</dbReference>
<evidence type="ECO:0000313" key="10">
    <source>
        <dbReference type="Proteomes" id="UP000260780"/>
    </source>
</evidence>